<keyword evidence="7 9" id="KW-0862">Zinc</keyword>
<dbReference type="NCBIfam" id="NF002600">
    <property type="entry name" value="PRK02256.1"/>
    <property type="match status" value="1"/>
</dbReference>
<dbReference type="InterPro" id="IPR001948">
    <property type="entry name" value="Peptidase_M18"/>
</dbReference>
<evidence type="ECO:0000256" key="6">
    <source>
        <dbReference type="ARBA" id="ARBA00022801"/>
    </source>
</evidence>
<evidence type="ECO:0000256" key="5">
    <source>
        <dbReference type="ARBA" id="ARBA00022723"/>
    </source>
</evidence>
<evidence type="ECO:0000256" key="4">
    <source>
        <dbReference type="ARBA" id="ARBA00022670"/>
    </source>
</evidence>
<dbReference type="GO" id="GO:0008237">
    <property type="term" value="F:metallopeptidase activity"/>
    <property type="evidence" value="ECO:0007669"/>
    <property type="project" value="UniProtKB-KW"/>
</dbReference>
<dbReference type="PRINTS" id="PR00932">
    <property type="entry name" value="AMINO1PTASE"/>
</dbReference>
<evidence type="ECO:0000313" key="12">
    <source>
        <dbReference type="Proteomes" id="UP000062160"/>
    </source>
</evidence>
<keyword evidence="4 9" id="KW-0645">Protease</keyword>
<reference evidence="11" key="1">
    <citation type="journal article" date="2016" name="Genome Announc.">
        <title>Draft Genome Sequence of the Syntrophic Lactate-Degrading Bacterium Tepidanaerobacter syntrophicus JLT.</title>
        <authorList>
            <person name="Matsuura N."/>
            <person name="Ohashi A."/>
            <person name="Tourlousse D.M."/>
            <person name="Sekiguchi Y."/>
        </authorList>
    </citation>
    <scope>NUCLEOTIDE SEQUENCE [LARGE SCALE GENOMIC DNA]</scope>
    <source>
        <strain evidence="11">JL</strain>
    </source>
</reference>
<dbReference type="AlphaFoldDB" id="A0A0U9HP19"/>
<dbReference type="PANTHER" id="PTHR28570">
    <property type="entry name" value="ASPARTYL AMINOPEPTIDASE"/>
    <property type="match status" value="1"/>
</dbReference>
<dbReference type="GO" id="GO:0005737">
    <property type="term" value="C:cytoplasm"/>
    <property type="evidence" value="ECO:0007669"/>
    <property type="project" value="UniProtKB-ARBA"/>
</dbReference>
<dbReference type="EC" id="3.4.11.-" evidence="10"/>
<dbReference type="InterPro" id="IPR023358">
    <property type="entry name" value="Peptidase_M18_dom2"/>
</dbReference>
<dbReference type="Proteomes" id="UP000062160">
    <property type="component" value="Unassembled WGS sequence"/>
</dbReference>
<dbReference type="GO" id="GO:0006508">
    <property type="term" value="P:proteolysis"/>
    <property type="evidence" value="ECO:0007669"/>
    <property type="project" value="UniProtKB-KW"/>
</dbReference>
<dbReference type="SUPFAM" id="SSF101821">
    <property type="entry name" value="Aminopeptidase/glucanase lid domain"/>
    <property type="match status" value="1"/>
</dbReference>
<accession>A0A0U9HP19</accession>
<evidence type="ECO:0000256" key="9">
    <source>
        <dbReference type="RuleBase" id="RU004386"/>
    </source>
</evidence>
<dbReference type="GO" id="GO:0004177">
    <property type="term" value="F:aminopeptidase activity"/>
    <property type="evidence" value="ECO:0007669"/>
    <property type="project" value="UniProtKB-KW"/>
</dbReference>
<dbReference type="SUPFAM" id="SSF53187">
    <property type="entry name" value="Zn-dependent exopeptidases"/>
    <property type="match status" value="1"/>
</dbReference>
<evidence type="ECO:0000256" key="1">
    <source>
        <dbReference type="ARBA" id="ARBA00001947"/>
    </source>
</evidence>
<dbReference type="FunFam" id="2.30.250.10:FF:000006">
    <property type="entry name" value="Probable M18 family aminopeptidase 1"/>
    <property type="match status" value="1"/>
</dbReference>
<dbReference type="PANTHER" id="PTHR28570:SF2">
    <property type="entry name" value="M18 FAMILY AMINOPEPTIDASE 1-RELATED"/>
    <property type="match status" value="1"/>
</dbReference>
<dbReference type="Gene3D" id="2.30.250.10">
    <property type="entry name" value="Aminopeptidase i, Domain 2"/>
    <property type="match status" value="1"/>
</dbReference>
<dbReference type="RefSeq" id="WP_059031853.1">
    <property type="nucleotide sequence ID" value="NZ_DF977000.1"/>
</dbReference>
<dbReference type="GO" id="GO:0008270">
    <property type="term" value="F:zinc ion binding"/>
    <property type="evidence" value="ECO:0007669"/>
    <property type="project" value="InterPro"/>
</dbReference>
<protein>
    <recommendedName>
        <fullName evidence="10">M18 family aminopeptidase</fullName>
        <ecNumber evidence="10">3.4.11.-</ecNumber>
    </recommendedName>
</protein>
<dbReference type="STRING" id="224999.GCA_001485475_00749"/>
<evidence type="ECO:0000256" key="8">
    <source>
        <dbReference type="ARBA" id="ARBA00023049"/>
    </source>
</evidence>
<keyword evidence="5 9" id="KW-0479">Metal-binding</keyword>
<dbReference type="OrthoDB" id="89722at2"/>
<evidence type="ECO:0000256" key="3">
    <source>
        <dbReference type="ARBA" id="ARBA00022438"/>
    </source>
</evidence>
<sequence>MAEAKKSPLEKEYENAWDRYSKAELDKVFDLGEKYINFISRCKTERECVDEFRTVAEKAGYKNIKEFIEQKKLLKPGDKIYAEVMGKTIALFVIGKRPLEEGMNIIGAHIDSPRLDLKQNPLYEDTDLAMFETHYYGGIKKYQWVTLPLALHGVIVKKDGTRINVVIGEEDDDPVVGVSDLLIHLAKDQMKKTLADGIDGENLNILVGSIPIKDKKAKNRVKQNILQILNEKYGIKEEDFVSAEIEVVPAGKARHYGIDKSMIMAYGQDDRVCAYTSFEAIMQVEKPEKTCVALLVDKEEIGSVGATGMHSRFFENAVAEIANLLGEYSELTVRRALSNSKMISSDVNAAFDPNFPEVMEKNNSSRFGRGIVFNKYTGSRGKSGSNDANAEFIAQLRAIMEKHNVSWQTAELGKVDQGGGGTIAYILANYGMEVIDAGIALHNMHAPWEISCKADLYEAVKAYKAFLIEA</sequence>
<comment type="similarity">
    <text evidence="2 9">Belongs to the peptidase M18 family.</text>
</comment>
<keyword evidence="8 9" id="KW-0482">Metalloprotease</keyword>
<proteinExistence type="inferred from homology"/>
<dbReference type="CDD" id="cd05659">
    <property type="entry name" value="M18_API"/>
    <property type="match status" value="1"/>
</dbReference>
<comment type="cofactor">
    <cofactor evidence="1 10">
        <name>Zn(2+)</name>
        <dbReference type="ChEBI" id="CHEBI:29105"/>
    </cofactor>
</comment>
<evidence type="ECO:0000313" key="11">
    <source>
        <dbReference type="EMBL" id="GAQ24743.1"/>
    </source>
</evidence>
<dbReference type="Gene3D" id="3.40.630.10">
    <property type="entry name" value="Zn peptidases"/>
    <property type="match status" value="1"/>
</dbReference>
<keyword evidence="12" id="KW-1185">Reference proteome</keyword>
<keyword evidence="3 9" id="KW-0031">Aminopeptidase</keyword>
<name>A0A0U9HP19_9FIRM</name>
<evidence type="ECO:0000256" key="10">
    <source>
        <dbReference type="RuleBase" id="RU004387"/>
    </source>
</evidence>
<organism evidence="11">
    <name type="scientific">Tepidanaerobacter syntrophicus</name>
    <dbReference type="NCBI Taxonomy" id="224999"/>
    <lineage>
        <taxon>Bacteria</taxon>
        <taxon>Bacillati</taxon>
        <taxon>Bacillota</taxon>
        <taxon>Clostridia</taxon>
        <taxon>Thermosediminibacterales</taxon>
        <taxon>Tepidanaerobacteraceae</taxon>
        <taxon>Tepidanaerobacter</taxon>
    </lineage>
</organism>
<evidence type="ECO:0000256" key="7">
    <source>
        <dbReference type="ARBA" id="ARBA00022833"/>
    </source>
</evidence>
<keyword evidence="6 9" id="KW-0378">Hydrolase</keyword>
<dbReference type="EMBL" id="DF977000">
    <property type="protein sequence ID" value="GAQ24743.1"/>
    <property type="molecule type" value="Genomic_DNA"/>
</dbReference>
<evidence type="ECO:0000256" key="2">
    <source>
        <dbReference type="ARBA" id="ARBA00008290"/>
    </source>
</evidence>
<dbReference type="Pfam" id="PF02127">
    <property type="entry name" value="Peptidase_M18"/>
    <property type="match status" value="1"/>
</dbReference>
<gene>
    <name evidence="11" type="ORF">TSYNT_6123</name>
</gene>